<protein>
    <recommendedName>
        <fullName evidence="1">AB hydrolase-1 domain-containing protein</fullName>
    </recommendedName>
</protein>
<feature type="domain" description="AB hydrolase-1" evidence="1">
    <location>
        <begin position="40"/>
        <end position="140"/>
    </location>
</feature>
<evidence type="ECO:0000313" key="3">
    <source>
        <dbReference type="Proteomes" id="UP000034681"/>
    </source>
</evidence>
<gene>
    <name evidence="2" type="ORF">PROH_13155</name>
</gene>
<keyword evidence="3" id="KW-1185">Reference proteome</keyword>
<dbReference type="InterPro" id="IPR000073">
    <property type="entry name" value="AB_hydrolase_1"/>
</dbReference>
<dbReference type="SUPFAM" id="SSF53474">
    <property type="entry name" value="alpha/beta-Hydrolases"/>
    <property type="match status" value="1"/>
</dbReference>
<dbReference type="Pfam" id="PF00561">
    <property type="entry name" value="Abhydrolase_1"/>
    <property type="match status" value="1"/>
</dbReference>
<dbReference type="STRING" id="317619.GCA_000332315_04356"/>
<dbReference type="RefSeq" id="WP_026099877.1">
    <property type="nucleotide sequence ID" value="NZ_KB235942.1"/>
</dbReference>
<dbReference type="AlphaFoldDB" id="A0A0M2PTU5"/>
<accession>A0A0M2PTU5</accession>
<sequence>MAPALFRPPGFGAKTLATPLGALVYYQSPQRPLPSPPDCPPLVFFHGLGAGSSAFEWSKIYPAFSAQHRVFVPEFVGWGASAHPRHCYTLGDYGGQMQQILETVVQEPAWVVAASLTGGLAIRLACQQPHLFRGLALVSPSGYGDFGSTYGRSGGAKMAQWPGIDRALYGLASQPWAIALVVDRLLLGQPQGLSPHDRAEIHRAYGAAAAQPDAAIAALATLRGDLCFDLAQDLPLLQVPTVLLWGEQARASPVTIGQRLAQLNPQAIQSLTRLPNLGMLPHLERPPAVLAWLRSAIHPSSPTASL</sequence>
<dbReference type="Proteomes" id="UP000034681">
    <property type="component" value="Unassembled WGS sequence"/>
</dbReference>
<dbReference type="PANTHER" id="PTHR46438">
    <property type="entry name" value="ALPHA/BETA-HYDROLASES SUPERFAMILY PROTEIN"/>
    <property type="match status" value="1"/>
</dbReference>
<organism evidence="2 3">
    <name type="scientific">Prochlorothrix hollandica PCC 9006 = CALU 1027</name>
    <dbReference type="NCBI Taxonomy" id="317619"/>
    <lineage>
        <taxon>Bacteria</taxon>
        <taxon>Bacillati</taxon>
        <taxon>Cyanobacteriota</taxon>
        <taxon>Cyanophyceae</taxon>
        <taxon>Prochlorotrichales</taxon>
        <taxon>Prochlorotrichaceae</taxon>
        <taxon>Prochlorothrix</taxon>
    </lineage>
</organism>
<dbReference type="eggNOG" id="COG0596">
    <property type="taxonomic scope" value="Bacteria"/>
</dbReference>
<name>A0A0M2PTU5_PROHO</name>
<comment type="caution">
    <text evidence="2">The sequence shown here is derived from an EMBL/GenBank/DDBJ whole genome shotgun (WGS) entry which is preliminary data.</text>
</comment>
<dbReference type="EMBL" id="AJTX02000005">
    <property type="protein sequence ID" value="KKI99544.1"/>
    <property type="molecule type" value="Genomic_DNA"/>
</dbReference>
<dbReference type="OrthoDB" id="526428at2"/>
<evidence type="ECO:0000259" key="1">
    <source>
        <dbReference type="Pfam" id="PF00561"/>
    </source>
</evidence>
<dbReference type="PANTHER" id="PTHR46438:SF2">
    <property type="entry name" value="ALPHA_BETA-HYDROLASES SUPERFAMILY PROTEIN"/>
    <property type="match status" value="1"/>
</dbReference>
<dbReference type="Gene3D" id="3.40.50.1820">
    <property type="entry name" value="alpha/beta hydrolase"/>
    <property type="match status" value="1"/>
</dbReference>
<reference evidence="2" key="1">
    <citation type="submission" date="2012-04" db="EMBL/GenBank/DDBJ databases">
        <authorList>
            <person name="Borisov I.G."/>
            <person name="Ivanikova N.V."/>
            <person name="Pinevich A.V."/>
        </authorList>
    </citation>
    <scope>NUCLEOTIDE SEQUENCE</scope>
    <source>
        <strain evidence="2">CALU 1027</strain>
    </source>
</reference>
<evidence type="ECO:0000313" key="2">
    <source>
        <dbReference type="EMBL" id="KKI99544.1"/>
    </source>
</evidence>
<proteinExistence type="predicted"/>
<dbReference type="InterPro" id="IPR029058">
    <property type="entry name" value="AB_hydrolase_fold"/>
</dbReference>